<evidence type="ECO:0000313" key="2">
    <source>
        <dbReference type="EMBL" id="BAO54801.1"/>
    </source>
</evidence>
<evidence type="ECO:0000256" key="1">
    <source>
        <dbReference type="SAM" id="MobiDB-lite"/>
    </source>
</evidence>
<dbReference type="InterPro" id="IPR003772">
    <property type="entry name" value="YceD"/>
</dbReference>
<dbReference type="EMBL" id="AP014548">
    <property type="protein sequence ID" value="BAO54801.1"/>
    <property type="molecule type" value="Genomic_DNA"/>
</dbReference>
<organism evidence="2 3">
    <name type="scientific">Nonlabens marinus S1-08</name>
    <dbReference type="NCBI Taxonomy" id="1454201"/>
    <lineage>
        <taxon>Bacteria</taxon>
        <taxon>Pseudomonadati</taxon>
        <taxon>Bacteroidota</taxon>
        <taxon>Flavobacteriia</taxon>
        <taxon>Flavobacteriales</taxon>
        <taxon>Flavobacteriaceae</taxon>
        <taxon>Nonlabens</taxon>
    </lineage>
</organism>
<keyword evidence="3" id="KW-1185">Reference proteome</keyword>
<evidence type="ECO:0000313" key="3">
    <source>
        <dbReference type="Proteomes" id="UP000031760"/>
    </source>
</evidence>
<protein>
    <submittedName>
        <fullName evidence="2">COG1399 protein in cluster with ribosomal protein L32p, Bacteroidetes/Chlorobi subfamily</fullName>
    </submittedName>
</protein>
<accession>W8VZL8</accession>
<reference evidence="2 3" key="1">
    <citation type="journal article" date="2014" name="Proc. Natl. Acad. Sci. U.S.A.">
        <title>Functional characterization of flavobacteria rhodopsins reveals a unique class of light-driven chloride pump in bacteria.</title>
        <authorList>
            <person name="Yoshizawa S."/>
            <person name="Kumagai Y."/>
            <person name="Kim H."/>
            <person name="Ogura Y."/>
            <person name="Hayashi T."/>
            <person name="Iwasaki W."/>
            <person name="DeLong E.F."/>
            <person name="Kogure K."/>
        </authorList>
    </citation>
    <scope>NUCLEOTIDE SEQUENCE [LARGE SCALE GENOMIC DNA]</scope>
    <source>
        <strain evidence="2 3">S1-08</strain>
    </source>
</reference>
<feature type="region of interest" description="Disordered" evidence="1">
    <location>
        <begin position="150"/>
        <end position="180"/>
    </location>
</feature>
<gene>
    <name evidence="2" type="ORF">NMS_0792</name>
</gene>
<dbReference type="KEGG" id="nmf:NMS_0792"/>
<sequence>MELKAFNIAFAGLKQGKHEFKFELDNAFFESFGYEDFNSANVIVDVELDKRSTLMDLVMEGSGSVNVNCDVTDEPFDMPIDASMDIVVKFGDSFNDENEDLLILPHGDYQMNVAQYLYEMIVLSIPYKKTHPGIEDGTLQSDVLDKLEELKPSGSDETEDDIEMDPRWEALKNLKTDNNK</sequence>
<proteinExistence type="predicted"/>
<keyword evidence="2" id="KW-0687">Ribonucleoprotein</keyword>
<keyword evidence="2" id="KW-0689">Ribosomal protein</keyword>
<name>W8VZL8_9FLAO</name>
<feature type="compositionally biased region" description="Basic and acidic residues" evidence="1">
    <location>
        <begin position="164"/>
        <end position="180"/>
    </location>
</feature>
<dbReference type="GO" id="GO:0005840">
    <property type="term" value="C:ribosome"/>
    <property type="evidence" value="ECO:0007669"/>
    <property type="project" value="UniProtKB-KW"/>
</dbReference>
<dbReference type="Pfam" id="PF02620">
    <property type="entry name" value="YceD"/>
    <property type="match status" value="1"/>
</dbReference>
<dbReference type="OrthoDB" id="1524821at2"/>
<dbReference type="STRING" id="1454201.NMS_0792"/>
<dbReference type="HOGENOM" id="CLU_094155_0_0_10"/>
<dbReference type="AlphaFoldDB" id="W8VZL8"/>
<dbReference type="Proteomes" id="UP000031760">
    <property type="component" value="Chromosome"/>
</dbReference>
<dbReference type="RefSeq" id="WP_041495499.1">
    <property type="nucleotide sequence ID" value="NZ_AP014548.1"/>
</dbReference>